<keyword evidence="2" id="KW-0378">Hydrolase</keyword>
<evidence type="ECO:0000256" key="6">
    <source>
        <dbReference type="ARBA" id="ARBA00048745"/>
    </source>
</evidence>
<dbReference type="AlphaFoldDB" id="A0A8C4R3K8"/>
<feature type="domain" description="CN hydrolase" evidence="8">
    <location>
        <begin position="8"/>
        <end position="252"/>
    </location>
</feature>
<dbReference type="SUPFAM" id="SSF56317">
    <property type="entry name" value="Carbon-nitrogen hydrolase"/>
    <property type="match status" value="1"/>
</dbReference>
<evidence type="ECO:0000256" key="3">
    <source>
        <dbReference type="ARBA" id="ARBA00036637"/>
    </source>
</evidence>
<protein>
    <recommendedName>
        <fullName evidence="4">omega-amidase</fullName>
        <ecNumber evidence="4">3.5.1.3</ecNumber>
    </recommendedName>
    <alternativeName>
        <fullName evidence="5">Nitrilase homolog 2</fullName>
    </alternativeName>
</protein>
<dbReference type="PROSITE" id="PS01227">
    <property type="entry name" value="UPF0012"/>
    <property type="match status" value="1"/>
</dbReference>
<dbReference type="CDD" id="cd07572">
    <property type="entry name" value="nit"/>
    <property type="match status" value="1"/>
</dbReference>
<comment type="catalytic activity">
    <reaction evidence="6">
        <text>2-oxosuccinamate + H2O = oxaloacetate + NH4(+)</text>
        <dbReference type="Rhea" id="RHEA:59412"/>
        <dbReference type="ChEBI" id="CHEBI:15377"/>
        <dbReference type="ChEBI" id="CHEBI:16452"/>
        <dbReference type="ChEBI" id="CHEBI:28938"/>
        <dbReference type="ChEBI" id="CHEBI:57735"/>
        <dbReference type="EC" id="3.5.1.3"/>
    </reaction>
    <physiologicalReaction direction="left-to-right" evidence="6">
        <dbReference type="Rhea" id="RHEA:59413"/>
    </physiologicalReaction>
</comment>
<dbReference type="GO" id="GO:0050152">
    <property type="term" value="F:omega-amidase activity"/>
    <property type="evidence" value="ECO:0007669"/>
    <property type="project" value="UniProtKB-EC"/>
</dbReference>
<evidence type="ECO:0000259" key="8">
    <source>
        <dbReference type="PROSITE" id="PS50263"/>
    </source>
</evidence>
<reference evidence="9" key="2">
    <citation type="submission" date="2025-09" db="UniProtKB">
        <authorList>
            <consortium name="Ensembl"/>
        </authorList>
    </citation>
    <scope>IDENTIFICATION</scope>
</reference>
<dbReference type="PANTHER" id="PTHR23088:SF30">
    <property type="entry name" value="OMEGA-AMIDASE NIT2"/>
    <property type="match status" value="1"/>
</dbReference>
<evidence type="ECO:0000256" key="1">
    <source>
        <dbReference type="ARBA" id="ARBA00010613"/>
    </source>
</evidence>
<dbReference type="Gene3D" id="3.60.110.10">
    <property type="entry name" value="Carbon-nitrogen hydrolase"/>
    <property type="match status" value="1"/>
</dbReference>
<dbReference type="GO" id="GO:0006541">
    <property type="term" value="P:glutamine metabolic process"/>
    <property type="evidence" value="ECO:0007669"/>
    <property type="project" value="TreeGrafter"/>
</dbReference>
<dbReference type="OMA" id="MQSKPYA"/>
<dbReference type="InterPro" id="IPR001110">
    <property type="entry name" value="UPF0012_CS"/>
</dbReference>
<dbReference type="GO" id="GO:0006107">
    <property type="term" value="P:oxaloacetate metabolic process"/>
    <property type="evidence" value="ECO:0007669"/>
    <property type="project" value="TreeGrafter"/>
</dbReference>
<comment type="similarity">
    <text evidence="1">Belongs to the carbon-nitrogen hydrolase superfamily. NIT1/NIT2 family.</text>
</comment>
<dbReference type="InterPro" id="IPR045254">
    <property type="entry name" value="Nit1/2_C-N_Hydrolase"/>
</dbReference>
<dbReference type="GeneTree" id="ENSGT00550000074838"/>
<evidence type="ECO:0000256" key="7">
    <source>
        <dbReference type="SAM" id="SignalP"/>
    </source>
</evidence>
<feature type="chain" id="PRO_5034420545" description="omega-amidase" evidence="7">
    <location>
        <begin position="23"/>
        <end position="280"/>
    </location>
</feature>
<evidence type="ECO:0000256" key="2">
    <source>
        <dbReference type="ARBA" id="ARBA00022801"/>
    </source>
</evidence>
<keyword evidence="10" id="KW-1185">Reference proteome</keyword>
<evidence type="ECO:0000313" key="10">
    <source>
        <dbReference type="Proteomes" id="UP000694388"/>
    </source>
</evidence>
<name>A0A8C4R3K8_EPTBU</name>
<reference evidence="9" key="1">
    <citation type="submission" date="2025-08" db="UniProtKB">
        <authorList>
            <consortium name="Ensembl"/>
        </authorList>
    </citation>
    <scope>IDENTIFICATION</scope>
</reference>
<dbReference type="PANTHER" id="PTHR23088">
    <property type="entry name" value="NITRILASE-RELATED"/>
    <property type="match status" value="1"/>
</dbReference>
<dbReference type="Proteomes" id="UP000694388">
    <property type="component" value="Unplaced"/>
</dbReference>
<evidence type="ECO:0000256" key="5">
    <source>
        <dbReference type="ARBA" id="ARBA00041576"/>
    </source>
</evidence>
<feature type="signal peptide" evidence="7">
    <location>
        <begin position="1"/>
        <end position="22"/>
    </location>
</feature>
<dbReference type="PROSITE" id="PS50263">
    <property type="entry name" value="CN_HYDROLASE"/>
    <property type="match status" value="1"/>
</dbReference>
<dbReference type="EC" id="3.5.1.3" evidence="4"/>
<dbReference type="InterPro" id="IPR036526">
    <property type="entry name" value="C-N_Hydrolase_sf"/>
</dbReference>
<dbReference type="GO" id="GO:0006528">
    <property type="term" value="P:asparagine metabolic process"/>
    <property type="evidence" value="ECO:0007669"/>
    <property type="project" value="TreeGrafter"/>
</dbReference>
<evidence type="ECO:0000256" key="4">
    <source>
        <dbReference type="ARBA" id="ARBA00039118"/>
    </source>
</evidence>
<comment type="catalytic activity">
    <reaction evidence="3">
        <text>2-oxoglutaramate + H2O = 2-oxoglutarate + NH4(+)</text>
        <dbReference type="Rhea" id="RHEA:32963"/>
        <dbReference type="ChEBI" id="CHEBI:15377"/>
        <dbReference type="ChEBI" id="CHEBI:16769"/>
        <dbReference type="ChEBI" id="CHEBI:16810"/>
        <dbReference type="ChEBI" id="CHEBI:28938"/>
        <dbReference type="EC" id="3.5.1.3"/>
    </reaction>
    <physiologicalReaction direction="left-to-right" evidence="3">
        <dbReference type="Rhea" id="RHEA:32964"/>
    </physiologicalReaction>
</comment>
<evidence type="ECO:0000313" key="9">
    <source>
        <dbReference type="Ensembl" id="ENSEBUP00000024445.1"/>
    </source>
</evidence>
<organism evidence="9 10">
    <name type="scientific">Eptatretus burgeri</name>
    <name type="common">Inshore hagfish</name>
    <dbReference type="NCBI Taxonomy" id="7764"/>
    <lineage>
        <taxon>Eukaryota</taxon>
        <taxon>Metazoa</taxon>
        <taxon>Chordata</taxon>
        <taxon>Craniata</taxon>
        <taxon>Vertebrata</taxon>
        <taxon>Cyclostomata</taxon>
        <taxon>Myxini</taxon>
        <taxon>Myxiniformes</taxon>
        <taxon>Myxinidae</taxon>
        <taxon>Eptatretinae</taxon>
        <taxon>Eptatretus</taxon>
    </lineage>
</organism>
<accession>A0A8C4R3K8</accession>
<proteinExistence type="inferred from homology"/>
<dbReference type="FunFam" id="3.60.110.10:FF:000002">
    <property type="entry name" value="Nitrilase family member 2"/>
    <property type="match status" value="1"/>
</dbReference>
<sequence length="280" mass="30687">MRMAAKVCRLALLQLKVSTCKADNVSRAQNLLHQAVVGGAEIAALPECFNSPYGVSNFAKYAEPIPGETTEALSKMAVSNGVYVVGGSIPERDQEGLFNTTTVFAPNGDLIAKYRKMHLFDIDIPGKITFKESDALMPGSGFTHFTTPFATIGLGICYDIRFPELAQIYAHKGCELLIYPGAFNMTTGPAHWELLQRARALDNQLFVATVSPARDPDASYVAWGHSMVVNPWGTVIASAEADEKIVYADLDLGLLHDVRRRVPVLVQKRLDLYQESTPRL</sequence>
<dbReference type="Ensembl" id="ENSEBUT00000025021.1">
    <property type="protein sequence ID" value="ENSEBUP00000024445.1"/>
    <property type="gene ID" value="ENSEBUG00000015075.1"/>
</dbReference>
<dbReference type="InterPro" id="IPR003010">
    <property type="entry name" value="C-N_Hydrolase"/>
</dbReference>
<keyword evidence="7" id="KW-0732">Signal</keyword>
<dbReference type="Pfam" id="PF00795">
    <property type="entry name" value="CN_hydrolase"/>
    <property type="match status" value="1"/>
</dbReference>
<dbReference type="GO" id="GO:0005739">
    <property type="term" value="C:mitochondrion"/>
    <property type="evidence" value="ECO:0007669"/>
    <property type="project" value="TreeGrafter"/>
</dbReference>